<accession>A0ABV0JIP2</accession>
<reference evidence="1 2" key="1">
    <citation type="submission" date="2022-04" db="EMBL/GenBank/DDBJ databases">
        <title>Positive selection, recombination, and allopatry shape intraspecific diversity of widespread and dominant cyanobacteria.</title>
        <authorList>
            <person name="Wei J."/>
            <person name="Shu W."/>
            <person name="Hu C."/>
        </authorList>
    </citation>
    <scope>NUCLEOTIDE SEQUENCE [LARGE SCALE GENOMIC DNA]</scope>
    <source>
        <strain evidence="1 2">GB2-A4</strain>
    </source>
</reference>
<organism evidence="1 2">
    <name type="scientific">Trichocoleus desertorum GB2-A4</name>
    <dbReference type="NCBI Taxonomy" id="2933944"/>
    <lineage>
        <taxon>Bacteria</taxon>
        <taxon>Bacillati</taxon>
        <taxon>Cyanobacteriota</taxon>
        <taxon>Cyanophyceae</taxon>
        <taxon>Leptolyngbyales</taxon>
        <taxon>Trichocoleusaceae</taxon>
        <taxon>Trichocoleus</taxon>
    </lineage>
</organism>
<protein>
    <submittedName>
        <fullName evidence="1">Uncharacterized protein</fullName>
    </submittedName>
</protein>
<comment type="caution">
    <text evidence="1">The sequence shown here is derived from an EMBL/GenBank/DDBJ whole genome shotgun (WGS) entry which is preliminary data.</text>
</comment>
<name>A0ABV0JIP2_9CYAN</name>
<dbReference type="Proteomes" id="UP001464891">
    <property type="component" value="Unassembled WGS sequence"/>
</dbReference>
<sequence length="81" mass="8865">MLHTFDFCQEVVRDNGNIGVFDEAGIKNIDDGIGNWGLIYYLPNGSFNVSIAEIPITASQLAEAGLDGLEEGNFFRLGDRL</sequence>
<evidence type="ECO:0000313" key="1">
    <source>
        <dbReference type="EMBL" id="MEP0821198.1"/>
    </source>
</evidence>
<evidence type="ECO:0000313" key="2">
    <source>
        <dbReference type="Proteomes" id="UP001464891"/>
    </source>
</evidence>
<dbReference type="EMBL" id="JAMPKM010000088">
    <property type="protein sequence ID" value="MEP0821198.1"/>
    <property type="molecule type" value="Genomic_DNA"/>
</dbReference>
<gene>
    <name evidence="1" type="ORF">NC998_29605</name>
</gene>
<keyword evidence="2" id="KW-1185">Reference proteome</keyword>
<proteinExistence type="predicted"/>